<sequence length="120" mass="13496">MLKENFVHALNQHITNGMLIKFGHDNMNSEEVKDTEEKEEESRQGCNEVGKKKGRKVGNLEKNEMKGKEKVVETAVEKLGIMLKHNVTQVDAGKEENLLKAIRAFLDHGKAILPTLQGMV</sequence>
<accession>A0A9P7G1B6</accession>
<reference evidence="2" key="2">
    <citation type="submission" date="2021-10" db="EMBL/GenBank/DDBJ databases">
        <title>Phylogenomics reveals ancestral predisposition of the termite-cultivated fungus Termitomyces towards a domesticated lifestyle.</title>
        <authorList>
            <person name="Auxier B."/>
            <person name="Grum-Grzhimaylo A."/>
            <person name="Cardenas M.E."/>
            <person name="Lodge J.D."/>
            <person name="Laessoe T."/>
            <person name="Pedersen O."/>
            <person name="Smith M.E."/>
            <person name="Kuyper T.W."/>
            <person name="Franco-Molano E.A."/>
            <person name="Baroni T.J."/>
            <person name="Aanen D.K."/>
        </authorList>
    </citation>
    <scope>NUCLEOTIDE SEQUENCE</scope>
    <source>
        <strain evidence="2">AP01</strain>
        <tissue evidence="2">Mycelium</tissue>
    </source>
</reference>
<reference evidence="2" key="1">
    <citation type="submission" date="2020-07" db="EMBL/GenBank/DDBJ databases">
        <authorList>
            <person name="Nieuwenhuis M."/>
            <person name="Van De Peppel L.J.J."/>
        </authorList>
    </citation>
    <scope>NUCLEOTIDE SEQUENCE</scope>
    <source>
        <strain evidence="2">AP01</strain>
        <tissue evidence="2">Mycelium</tissue>
    </source>
</reference>
<dbReference type="EMBL" id="JABCKV010000405">
    <property type="protein sequence ID" value="KAG5641045.1"/>
    <property type="molecule type" value="Genomic_DNA"/>
</dbReference>
<gene>
    <name evidence="2" type="ORF">DXG03_006300</name>
</gene>
<keyword evidence="3" id="KW-1185">Reference proteome</keyword>
<organism evidence="2 3">
    <name type="scientific">Asterophora parasitica</name>
    <dbReference type="NCBI Taxonomy" id="117018"/>
    <lineage>
        <taxon>Eukaryota</taxon>
        <taxon>Fungi</taxon>
        <taxon>Dikarya</taxon>
        <taxon>Basidiomycota</taxon>
        <taxon>Agaricomycotina</taxon>
        <taxon>Agaricomycetes</taxon>
        <taxon>Agaricomycetidae</taxon>
        <taxon>Agaricales</taxon>
        <taxon>Tricholomatineae</taxon>
        <taxon>Lyophyllaceae</taxon>
        <taxon>Asterophora</taxon>
    </lineage>
</organism>
<feature type="region of interest" description="Disordered" evidence="1">
    <location>
        <begin position="25"/>
        <end position="61"/>
    </location>
</feature>
<proteinExistence type="predicted"/>
<dbReference type="AlphaFoldDB" id="A0A9P7G1B6"/>
<dbReference type="Proteomes" id="UP000775547">
    <property type="component" value="Unassembled WGS sequence"/>
</dbReference>
<feature type="compositionally biased region" description="Basic and acidic residues" evidence="1">
    <location>
        <begin position="30"/>
        <end position="43"/>
    </location>
</feature>
<evidence type="ECO:0000313" key="3">
    <source>
        <dbReference type="Proteomes" id="UP000775547"/>
    </source>
</evidence>
<evidence type="ECO:0000313" key="2">
    <source>
        <dbReference type="EMBL" id="KAG5641045.1"/>
    </source>
</evidence>
<name>A0A9P7G1B6_9AGAR</name>
<comment type="caution">
    <text evidence="2">The sequence shown here is derived from an EMBL/GenBank/DDBJ whole genome shotgun (WGS) entry which is preliminary data.</text>
</comment>
<protein>
    <submittedName>
        <fullName evidence="2">Uncharacterized protein</fullName>
    </submittedName>
</protein>
<evidence type="ECO:0000256" key="1">
    <source>
        <dbReference type="SAM" id="MobiDB-lite"/>
    </source>
</evidence>